<keyword evidence="1" id="KW-0812">Transmembrane</keyword>
<accession>A0A4R1QN25</accession>
<evidence type="ECO:0000313" key="3">
    <source>
        <dbReference type="Proteomes" id="UP000295184"/>
    </source>
</evidence>
<dbReference type="InterPro" id="IPR032531">
    <property type="entry name" value="DUF4956"/>
</dbReference>
<proteinExistence type="predicted"/>
<feature type="transmembrane region" description="Helical" evidence="1">
    <location>
        <begin position="62"/>
        <end position="85"/>
    </location>
</feature>
<evidence type="ECO:0000313" key="2">
    <source>
        <dbReference type="EMBL" id="TCL55086.1"/>
    </source>
</evidence>
<reference evidence="2 3" key="1">
    <citation type="submission" date="2019-03" db="EMBL/GenBank/DDBJ databases">
        <title>Genomic Encyclopedia of Type Strains, Phase IV (KMG-IV): sequencing the most valuable type-strain genomes for metagenomic binning, comparative biology and taxonomic classification.</title>
        <authorList>
            <person name="Goeker M."/>
        </authorList>
    </citation>
    <scope>NUCLEOTIDE SEQUENCE [LARGE SCALE GENOMIC DNA]</scope>
    <source>
        <strain evidence="2 3">DSM 100451</strain>
    </source>
</reference>
<dbReference type="Proteomes" id="UP000295184">
    <property type="component" value="Unassembled WGS sequence"/>
</dbReference>
<gene>
    <name evidence="2" type="ORF">EDD77_11828</name>
</gene>
<sequence length="224" mass="24006">MSFNDVIKNSVLEGFASTDITPAALAVVLGITTLLGVYLYVVYRLASRNAFYSRDFNKALALMPVITAAIVLAMQSSIVISLGMVGALSIVRFRNAVKDPMDLVFLFWSISIGIVCGARLYSIAIIASLVVTVLVFLLDLVPAGKAPFLLVVNGSDPDVEHALEPVLHRFAKSCRVKSRNLTAQGVDLIVELRTSKEAQLVQACAAVPGVESVSLLAHDGEARF</sequence>
<organism evidence="2 3">
    <name type="scientific">Allofournierella massiliensis</name>
    <dbReference type="NCBI Taxonomy" id="1650663"/>
    <lineage>
        <taxon>Bacteria</taxon>
        <taxon>Bacillati</taxon>
        <taxon>Bacillota</taxon>
        <taxon>Clostridia</taxon>
        <taxon>Eubacteriales</taxon>
        <taxon>Oscillospiraceae</taxon>
        <taxon>Allofournierella</taxon>
    </lineage>
</organism>
<dbReference type="RefSeq" id="WP_058963114.1">
    <property type="nucleotide sequence ID" value="NZ_CABKVM010000013.1"/>
</dbReference>
<dbReference type="GeneID" id="97379956"/>
<evidence type="ECO:0000256" key="1">
    <source>
        <dbReference type="SAM" id="Phobius"/>
    </source>
</evidence>
<dbReference type="STRING" id="1650663.GCA_001486665_00604"/>
<keyword evidence="1" id="KW-0472">Membrane</keyword>
<feature type="transmembrane region" description="Helical" evidence="1">
    <location>
        <begin position="105"/>
        <end position="138"/>
    </location>
</feature>
<comment type="caution">
    <text evidence="2">The sequence shown here is derived from an EMBL/GenBank/DDBJ whole genome shotgun (WGS) entry which is preliminary data.</text>
</comment>
<dbReference type="EMBL" id="SLUM01000018">
    <property type="protein sequence ID" value="TCL55086.1"/>
    <property type="molecule type" value="Genomic_DNA"/>
</dbReference>
<keyword evidence="1" id="KW-1133">Transmembrane helix</keyword>
<feature type="transmembrane region" description="Helical" evidence="1">
    <location>
        <begin position="20"/>
        <end position="41"/>
    </location>
</feature>
<dbReference type="OrthoDB" id="9803265at2"/>
<name>A0A4R1QN25_9FIRM</name>
<protein>
    <submittedName>
        <fullName evidence="2">Uncharacterized protein DUF4956</fullName>
    </submittedName>
</protein>
<dbReference type="Pfam" id="PF16316">
    <property type="entry name" value="DUF4956"/>
    <property type="match status" value="1"/>
</dbReference>
<dbReference type="AlphaFoldDB" id="A0A4R1QN25"/>